<name>A0A6N9NIB3_9FLAO</name>
<accession>A0A6N9NIB3</accession>
<reference evidence="2 3" key="1">
    <citation type="submission" date="2019-12" db="EMBL/GenBank/DDBJ databases">
        <authorList>
            <person name="Zhao J."/>
        </authorList>
    </citation>
    <scope>NUCLEOTIDE SEQUENCE [LARGE SCALE GENOMIC DNA]</scope>
    <source>
        <strain evidence="2 3">S-15</strain>
    </source>
</reference>
<dbReference type="EMBL" id="WWNE01000003">
    <property type="protein sequence ID" value="NBG64947.1"/>
    <property type="molecule type" value="Genomic_DNA"/>
</dbReference>
<dbReference type="Proteomes" id="UP000470771">
    <property type="component" value="Unassembled WGS sequence"/>
</dbReference>
<protein>
    <recommendedName>
        <fullName evidence="4">Tetratricopeptide repeat protein</fullName>
    </recommendedName>
</protein>
<feature type="signal peptide" evidence="1">
    <location>
        <begin position="1"/>
        <end position="21"/>
    </location>
</feature>
<organism evidence="2 3">
    <name type="scientific">Acidiluteibacter ferrifornacis</name>
    <dbReference type="NCBI Taxonomy" id="2692424"/>
    <lineage>
        <taxon>Bacteria</taxon>
        <taxon>Pseudomonadati</taxon>
        <taxon>Bacteroidota</taxon>
        <taxon>Flavobacteriia</taxon>
        <taxon>Flavobacteriales</taxon>
        <taxon>Cryomorphaceae</taxon>
        <taxon>Acidiluteibacter</taxon>
    </lineage>
</organism>
<feature type="chain" id="PRO_5027024677" description="Tetratricopeptide repeat protein" evidence="1">
    <location>
        <begin position="22"/>
        <end position="298"/>
    </location>
</feature>
<proteinExistence type="predicted"/>
<evidence type="ECO:0000313" key="3">
    <source>
        <dbReference type="Proteomes" id="UP000470771"/>
    </source>
</evidence>
<dbReference type="Gene3D" id="1.25.40.10">
    <property type="entry name" value="Tetratricopeptide repeat domain"/>
    <property type="match status" value="2"/>
</dbReference>
<dbReference type="RefSeq" id="WP_160631574.1">
    <property type="nucleotide sequence ID" value="NZ_WWNE01000003.1"/>
</dbReference>
<keyword evidence="3" id="KW-1185">Reference proteome</keyword>
<dbReference type="SUPFAM" id="SSF48452">
    <property type="entry name" value="TPR-like"/>
    <property type="match status" value="1"/>
</dbReference>
<evidence type="ECO:0000313" key="2">
    <source>
        <dbReference type="EMBL" id="NBG64947.1"/>
    </source>
</evidence>
<dbReference type="InterPro" id="IPR011990">
    <property type="entry name" value="TPR-like_helical_dom_sf"/>
</dbReference>
<evidence type="ECO:0008006" key="4">
    <source>
        <dbReference type="Google" id="ProtNLM"/>
    </source>
</evidence>
<keyword evidence="1" id="KW-0732">Signal</keyword>
<evidence type="ECO:0000256" key="1">
    <source>
        <dbReference type="SAM" id="SignalP"/>
    </source>
</evidence>
<gene>
    <name evidence="2" type="ORF">GQN54_02380</name>
</gene>
<sequence length="298" mass="34333">MKKLFYILAFLLLWSSNVVHAQNKLSNAIYALQNKELVKAQELIDAAIVDPLFQDDSRTWYYRGVIYKEIYKESESDNKLSPSRIVAVESFKKAYEIDKGGEISESTLKNLKFLATTIYNHAAISFNPQDYKIAISNYEFYKDIMAFVEPDVVDQERDIMYKLTLATTYTQMASIDTTGSSKELLDKVRALYQEVLEIDSNNISANYNMGILYYNEGVDIVNNMDYSLDLEELNNIQDQILALFKKSLPYMKKAYDLDPKREETLIGLQGIYYSLNDLAKSEAYKQELEILKGNEEGE</sequence>
<dbReference type="AlphaFoldDB" id="A0A6N9NIB3"/>
<comment type="caution">
    <text evidence="2">The sequence shown here is derived from an EMBL/GenBank/DDBJ whole genome shotgun (WGS) entry which is preliminary data.</text>
</comment>